<protein>
    <recommendedName>
        <fullName evidence="1">YfjL-like N-terminal domain-containing protein</fullName>
    </recommendedName>
</protein>
<sequence length="228" mass="26699">MSMSIKKFFVVVSIVLFGVFLFFYITFAGLPWKKWFIGNEALAYLENKYKEEFVIEDRYYNFKDAKYSITAHPLKNPSISFNAGEAGIKNEYFDYYPEAIWTMQAEGDFKDIVKETFPNLRRYNVNTVFGEGDKLVYQTKIPDYITAKAFVDILVILPDKFVESNAEYKKMLSLINFVREKDGNIHIFIAYEPNEDYASDTVYFTFSNAEIHKIKTIEDVEKYGTNLE</sequence>
<dbReference type="RefSeq" id="WP_126409840.1">
    <property type="nucleotide sequence ID" value="NZ_RXNT01000014.1"/>
</dbReference>
<dbReference type="EMBL" id="RXNT01000014">
    <property type="protein sequence ID" value="RTR28743.1"/>
    <property type="molecule type" value="Genomic_DNA"/>
</dbReference>
<dbReference type="AlphaFoldDB" id="A0A3S0IPN8"/>
<dbReference type="Pfam" id="PF25425">
    <property type="entry name" value="YfjL_N"/>
    <property type="match status" value="1"/>
</dbReference>
<dbReference type="Proteomes" id="UP000271374">
    <property type="component" value="Unassembled WGS sequence"/>
</dbReference>
<dbReference type="OrthoDB" id="2887825at2"/>
<gene>
    <name evidence="2" type="ORF">EKG37_16115</name>
</gene>
<evidence type="ECO:0000259" key="1">
    <source>
        <dbReference type="Pfam" id="PF25425"/>
    </source>
</evidence>
<accession>A0A3S0IPN8</accession>
<organism evidence="2 3">
    <name type="scientific">Bacillus yapensis</name>
    <dbReference type="NCBI Taxonomy" id="2492960"/>
    <lineage>
        <taxon>Bacteria</taxon>
        <taxon>Bacillati</taxon>
        <taxon>Bacillota</taxon>
        <taxon>Bacilli</taxon>
        <taxon>Bacillales</taxon>
        <taxon>Bacillaceae</taxon>
        <taxon>Bacillus</taxon>
    </lineage>
</organism>
<evidence type="ECO:0000313" key="3">
    <source>
        <dbReference type="Proteomes" id="UP000271374"/>
    </source>
</evidence>
<comment type="caution">
    <text evidence="2">The sequence shown here is derived from an EMBL/GenBank/DDBJ whole genome shotgun (WGS) entry which is preliminary data.</text>
</comment>
<feature type="domain" description="YfjL-like N-terminal" evidence="1">
    <location>
        <begin position="6"/>
        <end position="71"/>
    </location>
</feature>
<keyword evidence="3" id="KW-1185">Reference proteome</keyword>
<dbReference type="InterPro" id="IPR057359">
    <property type="entry name" value="YfjL_N"/>
</dbReference>
<reference evidence="2 3" key="1">
    <citation type="submission" date="2018-12" db="EMBL/GenBank/DDBJ databases">
        <title>Bacillus yapensis draft genome sequence.</title>
        <authorList>
            <person name="Yu L."/>
            <person name="Xu X."/>
            <person name="Tang X."/>
        </authorList>
    </citation>
    <scope>NUCLEOTIDE SEQUENCE [LARGE SCALE GENOMIC DNA]</scope>
    <source>
        <strain evidence="2 3">XXST-01</strain>
    </source>
</reference>
<proteinExistence type="predicted"/>
<name>A0A3S0IPN8_9BACI</name>
<evidence type="ECO:0000313" key="2">
    <source>
        <dbReference type="EMBL" id="RTR28743.1"/>
    </source>
</evidence>